<feature type="transmembrane region" description="Helical" evidence="1">
    <location>
        <begin position="6"/>
        <end position="28"/>
    </location>
</feature>
<dbReference type="SUPFAM" id="SSF69118">
    <property type="entry name" value="AhpD-like"/>
    <property type="match status" value="1"/>
</dbReference>
<evidence type="ECO:0000313" key="2">
    <source>
        <dbReference type="EMBL" id="CUH69689.1"/>
    </source>
</evidence>
<keyword evidence="4" id="KW-1185">Reference proteome</keyword>
<organism evidence="3 5">
    <name type="scientific">Thalassovita autumnalis</name>
    <dbReference type="NCBI Taxonomy" id="2072972"/>
    <lineage>
        <taxon>Bacteria</taxon>
        <taxon>Pseudomonadati</taxon>
        <taxon>Pseudomonadota</taxon>
        <taxon>Alphaproteobacteria</taxon>
        <taxon>Rhodobacterales</taxon>
        <taxon>Roseobacteraceae</taxon>
        <taxon>Thalassovita</taxon>
    </lineage>
</organism>
<dbReference type="Proteomes" id="UP000051887">
    <property type="component" value="Unassembled WGS sequence"/>
</dbReference>
<dbReference type="AlphaFoldDB" id="A0A0P1FN91"/>
<protein>
    <submittedName>
        <fullName evidence="3">Uncharacterized protein</fullName>
    </submittedName>
</protein>
<dbReference type="OrthoDB" id="7875737at2"/>
<name>A0A0P1FN91_9RHOB</name>
<reference evidence="2 4" key="2">
    <citation type="submission" date="2015-09" db="EMBL/GenBank/DDBJ databases">
        <authorList>
            <person name="Rodrigo-Torres L."/>
            <person name="Arahal D.R."/>
        </authorList>
    </citation>
    <scope>NUCLEOTIDE SEQUENCE [LARGE SCALE GENOMIC DNA]</scope>
    <source>
        <strain evidence="2 4">CECT 5118</strain>
    </source>
</reference>
<keyword evidence="1" id="KW-1133">Transmembrane helix</keyword>
<evidence type="ECO:0000313" key="4">
    <source>
        <dbReference type="Proteomes" id="UP000051086"/>
    </source>
</evidence>
<proteinExistence type="predicted"/>
<keyword evidence="1" id="KW-0472">Membrane</keyword>
<keyword evidence="1" id="KW-0812">Transmembrane</keyword>
<dbReference type="EMBL" id="CYSC01000035">
    <property type="protein sequence ID" value="CUH73092.1"/>
    <property type="molecule type" value="Genomic_DNA"/>
</dbReference>
<dbReference type="RefSeq" id="WP_058244247.1">
    <property type="nucleotide sequence ID" value="NZ_CYSB01000040.1"/>
</dbReference>
<sequence length="71" mass="7705">MEWLIWIGAAMSVAGLFGLFYCIFKVAGAKKAGLSDEEMREAVKKVVPLNMGALFLSVFGLMMVVMGIFLG</sequence>
<evidence type="ECO:0000313" key="3">
    <source>
        <dbReference type="EMBL" id="CUH73092.1"/>
    </source>
</evidence>
<dbReference type="Proteomes" id="UP000051086">
    <property type="component" value="Unassembled WGS sequence"/>
</dbReference>
<evidence type="ECO:0000313" key="5">
    <source>
        <dbReference type="Proteomes" id="UP000051887"/>
    </source>
</evidence>
<feature type="transmembrane region" description="Helical" evidence="1">
    <location>
        <begin position="49"/>
        <end position="70"/>
    </location>
</feature>
<evidence type="ECO:0000256" key="1">
    <source>
        <dbReference type="SAM" id="Phobius"/>
    </source>
</evidence>
<reference evidence="3 5" key="1">
    <citation type="submission" date="2015-09" db="EMBL/GenBank/DDBJ databases">
        <authorList>
            <consortium name="Swine Surveillance"/>
        </authorList>
    </citation>
    <scope>NUCLEOTIDE SEQUENCE [LARGE SCALE GENOMIC DNA]</scope>
    <source>
        <strain evidence="3 5">5120</strain>
    </source>
</reference>
<dbReference type="InterPro" id="IPR029032">
    <property type="entry name" value="AhpD-like"/>
</dbReference>
<gene>
    <name evidence="2" type="ORF">TL5118_03659</name>
    <name evidence="3" type="ORF">TL5120_02899</name>
</gene>
<dbReference type="EMBL" id="CYSB01000040">
    <property type="protein sequence ID" value="CUH69689.1"/>
    <property type="molecule type" value="Genomic_DNA"/>
</dbReference>
<accession>A0A0P1FN91</accession>